<dbReference type="EMBL" id="CYRY02008149">
    <property type="protein sequence ID" value="VCW76947.1"/>
    <property type="molecule type" value="Genomic_DNA"/>
</dbReference>
<evidence type="ECO:0000313" key="2">
    <source>
        <dbReference type="Proteomes" id="UP000269945"/>
    </source>
</evidence>
<sequence>MLTPIFPINRLLLQPVYWSRKQYNLQLKPFTKMTIFSRRNQLK</sequence>
<dbReference type="Proteomes" id="UP000269945">
    <property type="component" value="Unassembled WGS sequence"/>
</dbReference>
<dbReference type="AlphaFoldDB" id="A0A9X9LME9"/>
<feature type="non-terminal residue" evidence="1">
    <location>
        <position position="43"/>
    </location>
</feature>
<comment type="caution">
    <text evidence="1">The sequence shown here is derived from an EMBL/GenBank/DDBJ whole genome shotgun (WGS) entry which is preliminary data.</text>
</comment>
<evidence type="ECO:0000313" key="1">
    <source>
        <dbReference type="EMBL" id="VCW76947.1"/>
    </source>
</evidence>
<name>A0A9X9LME9_GULGU</name>
<organism evidence="1 2">
    <name type="scientific">Gulo gulo</name>
    <name type="common">Wolverine</name>
    <name type="synonym">Gluton</name>
    <dbReference type="NCBI Taxonomy" id="48420"/>
    <lineage>
        <taxon>Eukaryota</taxon>
        <taxon>Metazoa</taxon>
        <taxon>Chordata</taxon>
        <taxon>Craniata</taxon>
        <taxon>Vertebrata</taxon>
        <taxon>Euteleostomi</taxon>
        <taxon>Mammalia</taxon>
        <taxon>Eutheria</taxon>
        <taxon>Laurasiatheria</taxon>
        <taxon>Carnivora</taxon>
        <taxon>Caniformia</taxon>
        <taxon>Musteloidea</taxon>
        <taxon>Mustelidae</taxon>
        <taxon>Guloninae</taxon>
        <taxon>Gulo</taxon>
    </lineage>
</organism>
<protein>
    <submittedName>
        <fullName evidence="1">Uncharacterized protein</fullName>
    </submittedName>
</protein>
<accession>A0A9X9LME9</accession>
<reference evidence="1 2" key="1">
    <citation type="submission" date="2018-10" db="EMBL/GenBank/DDBJ databases">
        <authorList>
            <person name="Ekblom R."/>
            <person name="Jareborg N."/>
        </authorList>
    </citation>
    <scope>NUCLEOTIDE SEQUENCE [LARGE SCALE GENOMIC DNA]</scope>
    <source>
        <tissue evidence="1">Muscle</tissue>
    </source>
</reference>
<gene>
    <name evidence="1" type="ORF">BN2614_LOCUS1</name>
</gene>
<proteinExistence type="predicted"/>
<keyword evidence="2" id="KW-1185">Reference proteome</keyword>